<proteinExistence type="inferred from homology"/>
<organism evidence="4 5">
    <name type="scientific">Pseudomonas phage pf16</name>
    <dbReference type="NCBI Taxonomy" id="1815630"/>
    <lineage>
        <taxon>Viruses</taxon>
        <taxon>Duplodnaviria</taxon>
        <taxon>Heunggongvirae</taxon>
        <taxon>Uroviricota</taxon>
        <taxon>Caudoviricetes</taxon>
        <taxon>Chakrabartyvirus</taxon>
        <taxon>Chakrabartyvirus pf16</taxon>
    </lineage>
</organism>
<dbReference type="InterPro" id="IPR009081">
    <property type="entry name" value="PP-bd_ACP"/>
</dbReference>
<dbReference type="Pfam" id="PF00550">
    <property type="entry name" value="PP-binding"/>
    <property type="match status" value="1"/>
</dbReference>
<dbReference type="OrthoDB" id="41670at10239"/>
<gene>
    <name evidence="4" type="ORF">pf16_58</name>
</gene>
<evidence type="ECO:0000256" key="2">
    <source>
        <dbReference type="ARBA" id="ARBA00022553"/>
    </source>
</evidence>
<evidence type="ECO:0000313" key="5">
    <source>
        <dbReference type="Proteomes" id="UP000225821"/>
    </source>
</evidence>
<evidence type="ECO:0000256" key="1">
    <source>
        <dbReference type="ARBA" id="ARBA00022450"/>
    </source>
</evidence>
<keyword evidence="5" id="KW-1185">Reference proteome</keyword>
<protein>
    <recommendedName>
        <fullName evidence="3">Carrier domain-containing protein</fullName>
    </recommendedName>
</protein>
<dbReference type="EMBL" id="KU873925">
    <property type="protein sequence ID" value="AND74981.1"/>
    <property type="molecule type" value="Genomic_DNA"/>
</dbReference>
<dbReference type="PROSITE" id="PS50075">
    <property type="entry name" value="CARRIER"/>
    <property type="match status" value="1"/>
</dbReference>
<dbReference type="Gene3D" id="1.10.1200.10">
    <property type="entry name" value="ACP-like"/>
    <property type="match status" value="1"/>
</dbReference>
<keyword evidence="1" id="KW-0596">Phosphopantetheine</keyword>
<dbReference type="GO" id="GO:0006633">
    <property type="term" value="P:fatty acid biosynthetic process"/>
    <property type="evidence" value="ECO:0007669"/>
    <property type="project" value="InterPro"/>
</dbReference>
<dbReference type="HAMAP" id="MF_01217">
    <property type="entry name" value="Acyl_carrier"/>
    <property type="match status" value="1"/>
</dbReference>
<keyword evidence="2" id="KW-0597">Phosphoprotein</keyword>
<evidence type="ECO:0000313" key="4">
    <source>
        <dbReference type="EMBL" id="AND74981.1"/>
    </source>
</evidence>
<name>A0A1S5R3K8_9CAUD</name>
<feature type="domain" description="Carrier" evidence="3">
    <location>
        <begin position="2"/>
        <end position="78"/>
    </location>
</feature>
<dbReference type="InterPro" id="IPR003231">
    <property type="entry name" value="ACP"/>
</dbReference>
<accession>A0A1S5R3K8</accession>
<sequence length="163" mass="17868">MSTTLNKVTAALAEQLGLNADEINILEPIHELGTDSLDNIEIIMRLEEDFCIEIPDEFADKFVNATVMDVVRAIDSDLTIEPPSAVAPVVAFKSQGCTFQQMLEKVDPENHEQHVIGVLGDITVTVDKHFASVKVDGSTVLTLDRSNGNLEDLCRLLMKSSTK</sequence>
<dbReference type="SUPFAM" id="SSF47336">
    <property type="entry name" value="ACP-like"/>
    <property type="match status" value="1"/>
</dbReference>
<evidence type="ECO:0000259" key="3">
    <source>
        <dbReference type="PROSITE" id="PS50075"/>
    </source>
</evidence>
<dbReference type="Proteomes" id="UP000225821">
    <property type="component" value="Segment"/>
</dbReference>
<dbReference type="InterPro" id="IPR036736">
    <property type="entry name" value="ACP-like_sf"/>
</dbReference>
<reference evidence="4 5" key="1">
    <citation type="submission" date="2016-03" db="EMBL/GenBank/DDBJ databases">
        <title>Characterisation of pf16 and phiPMW: Two novel phages infecting Pseudomonas putida PpG1.</title>
        <authorList>
            <person name="Magill D.J."/>
            <person name="Krylov V.N."/>
            <person name="Shaburova O.V."/>
            <person name="Allen C.C.R."/>
            <person name="McGrath J.W."/>
            <person name="Quinn J.P."/>
            <person name="Kulakov L.A."/>
        </authorList>
    </citation>
    <scope>NUCLEOTIDE SEQUENCE [LARGE SCALE GENOMIC DNA]</scope>
</reference>